<proteinExistence type="predicted"/>
<name>A0A382SAJ7_9ZZZZ</name>
<gene>
    <name evidence="1" type="ORF">METZ01_LOCUS359824</name>
</gene>
<dbReference type="InterPro" id="IPR011856">
    <property type="entry name" value="tRNA_endonuc-like_dom_sf"/>
</dbReference>
<accession>A0A382SAJ7</accession>
<evidence type="ECO:0000313" key="1">
    <source>
        <dbReference type="EMBL" id="SVD06970.1"/>
    </source>
</evidence>
<protein>
    <recommendedName>
        <fullName evidence="2">DUF4268 domain-containing protein</fullName>
    </recommendedName>
</protein>
<sequence>MAEILDITQLKLTDVWKHEANDFTPWLASEIGRLSETLGLNLELVGTEVSVGPFFADIVLRDQSSDKIVVVENMFGATDHDHLGKMITYAAGLGASHAVLVASEFRPEHKSALHWLNAAADETSFFGIEVSAIRIGESPPAAQLKVVVEPDDWSRQSRPELSDSQKNYQDFWAAFLPVFHDRHPGWSNAKKPQTSNWINVPSRARGVGYEVSFAWPLGSEGHRLRVGLYI</sequence>
<reference evidence="1" key="1">
    <citation type="submission" date="2018-05" db="EMBL/GenBank/DDBJ databases">
        <authorList>
            <person name="Lanie J.A."/>
            <person name="Ng W.-L."/>
            <person name="Kazmierczak K.M."/>
            <person name="Andrzejewski T.M."/>
            <person name="Davidsen T.M."/>
            <person name="Wayne K.J."/>
            <person name="Tettelin H."/>
            <person name="Glass J.I."/>
            <person name="Rusch D."/>
            <person name="Podicherti R."/>
            <person name="Tsui H.-C.T."/>
            <person name="Winkler M.E."/>
        </authorList>
    </citation>
    <scope>NUCLEOTIDE SEQUENCE</scope>
</reference>
<dbReference type="Gene3D" id="3.40.1350.10">
    <property type="match status" value="1"/>
</dbReference>
<dbReference type="AlphaFoldDB" id="A0A382SAJ7"/>
<dbReference type="EMBL" id="UINC01127687">
    <property type="protein sequence ID" value="SVD06970.1"/>
    <property type="molecule type" value="Genomic_DNA"/>
</dbReference>
<dbReference type="GO" id="GO:0003676">
    <property type="term" value="F:nucleic acid binding"/>
    <property type="evidence" value="ECO:0007669"/>
    <property type="project" value="InterPro"/>
</dbReference>
<organism evidence="1">
    <name type="scientific">marine metagenome</name>
    <dbReference type="NCBI Taxonomy" id="408172"/>
    <lineage>
        <taxon>unclassified sequences</taxon>
        <taxon>metagenomes</taxon>
        <taxon>ecological metagenomes</taxon>
    </lineage>
</organism>
<feature type="non-terminal residue" evidence="1">
    <location>
        <position position="230"/>
    </location>
</feature>
<evidence type="ECO:0008006" key="2">
    <source>
        <dbReference type="Google" id="ProtNLM"/>
    </source>
</evidence>